<sequence>MMIDQTAQAQDWIAAAAHAELDAIQRRVEETWDIEASLREILLEEHYHAFVEERTRSFDAKASLADILASDVAGVGPLGMVWSSSEVADSPKAPRRAQARHCGAWEPASDPIDQVRQVAAEATVALLAIKKAETTAATPDYIVAMTEATRRSVELLILAEDLDRKLISKEDALDVVHETAGALLDLCKILDNQDDPSVENAKHFIRVVFTLATDANRLKSAIKCLFDPSDDTVGSLL</sequence>
<evidence type="ECO:0000313" key="1">
    <source>
        <dbReference type="EMBL" id="WDZ83973.1"/>
    </source>
</evidence>
<name>A0ABY7ZN96_9ACTN</name>
<dbReference type="Proteomes" id="UP001219605">
    <property type="component" value="Chromosome"/>
</dbReference>
<dbReference type="EMBL" id="CP118615">
    <property type="protein sequence ID" value="WDZ83973.1"/>
    <property type="molecule type" value="Genomic_DNA"/>
</dbReference>
<reference evidence="1 2" key="1">
    <citation type="submission" date="2023-02" db="EMBL/GenBank/DDBJ databases">
        <authorList>
            <person name="Mo P."/>
        </authorList>
    </citation>
    <scope>NUCLEOTIDE SEQUENCE [LARGE SCALE GENOMIC DNA]</scope>
    <source>
        <strain evidence="1 2">HUAS 3</strain>
    </source>
</reference>
<accession>A0ABY7ZN96</accession>
<evidence type="ECO:0000313" key="2">
    <source>
        <dbReference type="Proteomes" id="UP001219605"/>
    </source>
</evidence>
<proteinExistence type="predicted"/>
<organism evidence="1 2">
    <name type="scientific">Micromonospora cathayae</name>
    <dbReference type="NCBI Taxonomy" id="3028804"/>
    <lineage>
        <taxon>Bacteria</taxon>
        <taxon>Bacillati</taxon>
        <taxon>Actinomycetota</taxon>
        <taxon>Actinomycetes</taxon>
        <taxon>Micromonosporales</taxon>
        <taxon>Micromonosporaceae</taxon>
        <taxon>Micromonospora</taxon>
    </lineage>
</organism>
<protein>
    <submittedName>
        <fullName evidence="1">Uncharacterized protein</fullName>
    </submittedName>
</protein>
<keyword evidence="2" id="KW-1185">Reference proteome</keyword>
<gene>
    <name evidence="1" type="ORF">PVK37_26455</name>
</gene>
<dbReference type="RefSeq" id="WP_275030530.1">
    <property type="nucleotide sequence ID" value="NZ_CP118615.1"/>
</dbReference>